<organism evidence="2">
    <name type="scientific">Zea mays</name>
    <name type="common">Maize</name>
    <dbReference type="NCBI Taxonomy" id="4577"/>
    <lineage>
        <taxon>Eukaryota</taxon>
        <taxon>Viridiplantae</taxon>
        <taxon>Streptophyta</taxon>
        <taxon>Embryophyta</taxon>
        <taxon>Tracheophyta</taxon>
        <taxon>Spermatophyta</taxon>
        <taxon>Magnoliopsida</taxon>
        <taxon>Liliopsida</taxon>
        <taxon>Poales</taxon>
        <taxon>Poaceae</taxon>
        <taxon>PACMAD clade</taxon>
        <taxon>Panicoideae</taxon>
        <taxon>Andropogonodae</taxon>
        <taxon>Andropogoneae</taxon>
        <taxon>Tripsacinae</taxon>
        <taxon>Zea</taxon>
    </lineage>
</organism>
<feature type="domain" description="Pectinesterase inhibitor" evidence="1">
    <location>
        <begin position="42"/>
        <end position="111"/>
    </location>
</feature>
<dbReference type="GO" id="GO:0004857">
    <property type="term" value="F:enzyme inhibitor activity"/>
    <property type="evidence" value="ECO:0007669"/>
    <property type="project" value="InterPro"/>
</dbReference>
<dbReference type="SUPFAM" id="SSF101148">
    <property type="entry name" value="Plant invertase/pectin methylesterase inhibitor"/>
    <property type="match status" value="1"/>
</dbReference>
<reference evidence="2" key="1">
    <citation type="submission" date="2015-12" db="EMBL/GenBank/DDBJ databases">
        <title>Update maize B73 reference genome by single molecule sequencing technologies.</title>
        <authorList>
            <consortium name="Maize Genome Sequencing Project"/>
            <person name="Ware D."/>
        </authorList>
    </citation>
    <scope>NUCLEOTIDE SEQUENCE</scope>
    <source>
        <tissue evidence="2">Seedling</tissue>
    </source>
</reference>
<dbReference type="ExpressionAtlas" id="A0A1D6JFI6">
    <property type="expression patterns" value="baseline and differential"/>
</dbReference>
<dbReference type="InterPro" id="IPR006501">
    <property type="entry name" value="Pectinesterase_inhib_dom"/>
</dbReference>
<name>A0A1D6JFI6_MAIZE</name>
<proteinExistence type="predicted"/>
<gene>
    <name evidence="2" type="ORF">ZEAMMB73_Zm00001d026422</name>
</gene>
<dbReference type="Pfam" id="PF04043">
    <property type="entry name" value="PMEI"/>
    <property type="match status" value="1"/>
</dbReference>
<dbReference type="EMBL" id="CM000786">
    <property type="protein sequence ID" value="AQK46545.1"/>
    <property type="molecule type" value="Genomic_DNA"/>
</dbReference>
<dbReference type="InterPro" id="IPR035513">
    <property type="entry name" value="Invertase/methylesterase_inhib"/>
</dbReference>
<evidence type="ECO:0000259" key="1">
    <source>
        <dbReference type="Pfam" id="PF04043"/>
    </source>
</evidence>
<protein>
    <submittedName>
        <fullName evidence="2">Pectinesterase</fullName>
    </submittedName>
</protein>
<dbReference type="Gene3D" id="1.20.140.40">
    <property type="entry name" value="Invertase/pectin methylesterase inhibitor family protein"/>
    <property type="match status" value="1"/>
</dbReference>
<dbReference type="AlphaFoldDB" id="A0A1D6JFI6"/>
<evidence type="ECO:0000313" key="2">
    <source>
        <dbReference type="EMBL" id="AQK46545.1"/>
    </source>
</evidence>
<accession>A0A1D6JFI6</accession>
<sequence length="148" mass="15741">MANRVTVASVIAAVGIVAVIGTMATVTSADDNDGNMLSSVKVSTVCAFTRYPEKCEQSLKHVVSDTSSPEDVFRDALNVALDEVSTAFQRSAHIGKDAQDKLSRNAMDVCKRVNWPGYHVIGQADAFIDGASWLQSTGTPNVMGFTKG</sequence>